<evidence type="ECO:0000313" key="2">
    <source>
        <dbReference type="Proteomes" id="UP000799324"/>
    </source>
</evidence>
<accession>A0A6A6SJJ6</accession>
<protein>
    <submittedName>
        <fullName evidence="1">Uncharacterized protein</fullName>
    </submittedName>
</protein>
<reference evidence="1" key="1">
    <citation type="journal article" date="2020" name="Stud. Mycol.">
        <title>101 Dothideomycetes genomes: a test case for predicting lifestyles and emergence of pathogens.</title>
        <authorList>
            <person name="Haridas S."/>
            <person name="Albert R."/>
            <person name="Binder M."/>
            <person name="Bloem J."/>
            <person name="Labutti K."/>
            <person name="Salamov A."/>
            <person name="Andreopoulos B."/>
            <person name="Baker S."/>
            <person name="Barry K."/>
            <person name="Bills G."/>
            <person name="Bluhm B."/>
            <person name="Cannon C."/>
            <person name="Castanera R."/>
            <person name="Culley D."/>
            <person name="Daum C."/>
            <person name="Ezra D."/>
            <person name="Gonzalez J."/>
            <person name="Henrissat B."/>
            <person name="Kuo A."/>
            <person name="Liang C."/>
            <person name="Lipzen A."/>
            <person name="Lutzoni F."/>
            <person name="Magnuson J."/>
            <person name="Mondo S."/>
            <person name="Nolan M."/>
            <person name="Ohm R."/>
            <person name="Pangilinan J."/>
            <person name="Park H.-J."/>
            <person name="Ramirez L."/>
            <person name="Alfaro M."/>
            <person name="Sun H."/>
            <person name="Tritt A."/>
            <person name="Yoshinaga Y."/>
            <person name="Zwiers L.-H."/>
            <person name="Turgeon B."/>
            <person name="Goodwin S."/>
            <person name="Spatafora J."/>
            <person name="Crous P."/>
            <person name="Grigoriev I."/>
        </authorList>
    </citation>
    <scope>NUCLEOTIDE SEQUENCE</scope>
    <source>
        <strain evidence="1">CBS 122681</strain>
    </source>
</reference>
<dbReference type="EMBL" id="MU004571">
    <property type="protein sequence ID" value="KAF2647919.1"/>
    <property type="molecule type" value="Genomic_DNA"/>
</dbReference>
<organism evidence="1 2">
    <name type="scientific">Lophiostoma macrostomum CBS 122681</name>
    <dbReference type="NCBI Taxonomy" id="1314788"/>
    <lineage>
        <taxon>Eukaryota</taxon>
        <taxon>Fungi</taxon>
        <taxon>Dikarya</taxon>
        <taxon>Ascomycota</taxon>
        <taxon>Pezizomycotina</taxon>
        <taxon>Dothideomycetes</taxon>
        <taxon>Pleosporomycetidae</taxon>
        <taxon>Pleosporales</taxon>
        <taxon>Lophiostomataceae</taxon>
        <taxon>Lophiostoma</taxon>
    </lineage>
</organism>
<name>A0A6A6SJJ6_9PLEO</name>
<proteinExistence type="predicted"/>
<keyword evidence="2" id="KW-1185">Reference proteome</keyword>
<evidence type="ECO:0000313" key="1">
    <source>
        <dbReference type="EMBL" id="KAF2647919.1"/>
    </source>
</evidence>
<gene>
    <name evidence="1" type="ORF">K491DRAFT_271827</name>
</gene>
<sequence length="195" mass="21865">MTSENKGAAAEPAKVHTPDQIRKLEQSILELVRLVGPTSSVESYEGCPNTELRYTHTFQLKNDPPESPHSSGRVAKLMLYRTAITKSGNRLNIGPKVFWRIGGYTYGLALEYMEKAWSIKACEKRIKGTFEHIGTCKRTEFASSMVIQTTLIQCFMENPQPSLSKGLRPKLYGHFESSLLIVRISPFARSRAVEG</sequence>
<dbReference type="AlphaFoldDB" id="A0A6A6SJJ6"/>
<dbReference type="Proteomes" id="UP000799324">
    <property type="component" value="Unassembled WGS sequence"/>
</dbReference>